<dbReference type="PANTHER" id="PTHR33376:SF4">
    <property type="entry name" value="SIALIC ACID-BINDING PERIPLASMIC PROTEIN SIAP"/>
    <property type="match status" value="1"/>
</dbReference>
<dbReference type="InterPro" id="IPR038404">
    <property type="entry name" value="TRAP_DctP_sf"/>
</dbReference>
<dbReference type="Pfam" id="PF03480">
    <property type="entry name" value="DctP"/>
    <property type="match status" value="1"/>
</dbReference>
<keyword evidence="2 4" id="KW-0732">Signal</keyword>
<dbReference type="NCBIfam" id="NF037995">
    <property type="entry name" value="TRAP_S1"/>
    <property type="match status" value="1"/>
</dbReference>
<dbReference type="PANTHER" id="PTHR33376">
    <property type="match status" value="1"/>
</dbReference>
<evidence type="ECO:0000256" key="2">
    <source>
        <dbReference type="ARBA" id="ARBA00022729"/>
    </source>
</evidence>
<dbReference type="Proteomes" id="UP000005713">
    <property type="component" value="Unassembled WGS sequence"/>
</dbReference>
<dbReference type="GO" id="GO:0055085">
    <property type="term" value="P:transmembrane transport"/>
    <property type="evidence" value="ECO:0007669"/>
    <property type="project" value="InterPro"/>
</dbReference>
<dbReference type="GO" id="GO:0042597">
    <property type="term" value="C:periplasmic space"/>
    <property type="evidence" value="ECO:0007669"/>
    <property type="project" value="UniProtKB-SubCell"/>
</dbReference>
<dbReference type="RefSeq" id="WP_005862465.1">
    <property type="nucleotide sequence ID" value="NZ_AAYA01000015.1"/>
</dbReference>
<reference evidence="5 6" key="1">
    <citation type="submission" date="2006-06" db="EMBL/GenBank/DDBJ databases">
        <authorList>
            <person name="Moran M.A."/>
            <person name="Ferriera S."/>
            <person name="Johnson J."/>
            <person name="Kravitz S."/>
            <person name="Beeson K."/>
            <person name="Sutton G."/>
            <person name="Rogers Y.-H."/>
            <person name="Friedman R."/>
            <person name="Frazier M."/>
            <person name="Venter J.C."/>
        </authorList>
    </citation>
    <scope>NUCLEOTIDE SEQUENCE [LARGE SCALE GENOMIC DNA]</scope>
    <source>
        <strain evidence="5 6">E-37</strain>
    </source>
</reference>
<feature type="chain" id="PRO_5002654500" evidence="4">
    <location>
        <begin position="21"/>
        <end position="328"/>
    </location>
</feature>
<dbReference type="EMBL" id="AAYA01000015">
    <property type="protein sequence ID" value="EBA06472.1"/>
    <property type="molecule type" value="Genomic_DNA"/>
</dbReference>
<gene>
    <name evidence="5" type="ORF">SSE37_14754</name>
</gene>
<evidence type="ECO:0000256" key="1">
    <source>
        <dbReference type="ARBA" id="ARBA00004418"/>
    </source>
</evidence>
<evidence type="ECO:0000256" key="4">
    <source>
        <dbReference type="SAM" id="SignalP"/>
    </source>
</evidence>
<evidence type="ECO:0000256" key="3">
    <source>
        <dbReference type="ARBA" id="ARBA00022764"/>
    </source>
</evidence>
<sequence length="328" mass="36373">MNLFSTATLTALFLASAASAQSINVALDSNPDREQSGTYRYVDNLFTTLKEAGWDTETFPRDTIGGEDERLDQIRAGILDLSMSNYAVATQFVEEMRALQLPYTFENPAHEFKFFTESDYLDQVNEELAAEGMRILAIVPTGGFLGIFNNEKEVRSVSDMEGLRMRALDPNQLEMFQMMGASGVVIPFSEVPNAIQTGIANGYVNASLVPLVFGQGDLFTNFTDAKVIMSARLALASTTWWDGLSEEEQATFEKASLDALAEVFDWVDASEVTHKKNLEEAGIAVYEPTEEELATFREATLPMADVLTEVPNERIEELRSFVAEYAPE</sequence>
<proteinExistence type="predicted"/>
<evidence type="ECO:0000313" key="5">
    <source>
        <dbReference type="EMBL" id="EBA06472.1"/>
    </source>
</evidence>
<dbReference type="eggNOG" id="COG1638">
    <property type="taxonomic scope" value="Bacteria"/>
</dbReference>
<protein>
    <submittedName>
        <fullName evidence="5">TRAP dicarboxylate transporter, DctP subunit</fullName>
    </submittedName>
</protein>
<dbReference type="InterPro" id="IPR018389">
    <property type="entry name" value="DctP_fam"/>
</dbReference>
<dbReference type="AlphaFoldDB" id="A3K8N4"/>
<dbReference type="Gene3D" id="3.40.190.170">
    <property type="entry name" value="Bacterial extracellular solute-binding protein, family 7"/>
    <property type="match status" value="1"/>
</dbReference>
<organism evidence="5 6">
    <name type="scientific">Sagittula stellata (strain ATCC 700073 / DSM 11524 / E-37)</name>
    <dbReference type="NCBI Taxonomy" id="388399"/>
    <lineage>
        <taxon>Bacteria</taxon>
        <taxon>Pseudomonadati</taxon>
        <taxon>Pseudomonadota</taxon>
        <taxon>Alphaproteobacteria</taxon>
        <taxon>Rhodobacterales</taxon>
        <taxon>Roseobacteraceae</taxon>
        <taxon>Sagittula</taxon>
    </lineage>
</organism>
<keyword evidence="6" id="KW-1185">Reference proteome</keyword>
<dbReference type="OrthoDB" id="8673861at2"/>
<comment type="caution">
    <text evidence="5">The sequence shown here is derived from an EMBL/GenBank/DDBJ whole genome shotgun (WGS) entry which is preliminary data.</text>
</comment>
<dbReference type="CDD" id="cd13603">
    <property type="entry name" value="PBP2_TRAP_Siap_TeaA_like"/>
    <property type="match status" value="1"/>
</dbReference>
<keyword evidence="3" id="KW-0574">Periplasm</keyword>
<comment type="subcellular location">
    <subcellularLocation>
        <location evidence="1">Periplasm</location>
    </subcellularLocation>
</comment>
<evidence type="ECO:0000313" key="6">
    <source>
        <dbReference type="Proteomes" id="UP000005713"/>
    </source>
</evidence>
<name>A3K8N4_SAGS3</name>
<accession>A3K8N4</accession>
<feature type="signal peptide" evidence="4">
    <location>
        <begin position="1"/>
        <end position="20"/>
    </location>
</feature>